<keyword evidence="2" id="KW-0732">Signal</keyword>
<dbReference type="PROSITE" id="PS51257">
    <property type="entry name" value="PROKAR_LIPOPROTEIN"/>
    <property type="match status" value="1"/>
</dbReference>
<dbReference type="STRING" id="1408281.Epro_1184"/>
<dbReference type="KEGG" id="epo:Epro_1184"/>
<proteinExistence type="predicted"/>
<feature type="signal peptide" evidence="2">
    <location>
        <begin position="1"/>
        <end position="21"/>
    </location>
</feature>
<evidence type="ECO:0000313" key="4">
    <source>
        <dbReference type="Proteomes" id="UP000035337"/>
    </source>
</evidence>
<evidence type="ECO:0000313" key="3">
    <source>
        <dbReference type="EMBL" id="AKL98563.1"/>
    </source>
</evidence>
<dbReference type="RefSeq" id="WP_052571212.1">
    <property type="nucleotide sequence ID" value="NZ_CP009498.1"/>
</dbReference>
<dbReference type="OrthoDB" id="9978033at2"/>
<sequence>MKKIVFTAAAVLFLASCSVLDYPARFAGFSIQKFEGEDAAKVSQSFNMSISDCFNKTLEIINKMHARVTHKSVKNNYIVAFDFSKSFDYCLDSTEAAFFLEQDGDYVKVTVVSNNGTLTANLSKQYFQMMSAPPQTPENKSAPLQPQEVKTQS</sequence>
<feature type="region of interest" description="Disordered" evidence="1">
    <location>
        <begin position="132"/>
        <end position="153"/>
    </location>
</feature>
<feature type="chain" id="PRO_5005186214" description="Lipoprotein" evidence="2">
    <location>
        <begin position="22"/>
        <end position="153"/>
    </location>
</feature>
<evidence type="ECO:0000256" key="2">
    <source>
        <dbReference type="SAM" id="SignalP"/>
    </source>
</evidence>
<reference evidence="3 4" key="1">
    <citation type="submission" date="2014-09" db="EMBL/GenBank/DDBJ databases">
        <title>Complete genome sequence of Endomicrobium proavitum.</title>
        <authorList>
            <person name="Zheng H."/>
        </authorList>
    </citation>
    <scope>NUCLEOTIDE SEQUENCE [LARGE SCALE GENOMIC DNA]</scope>
    <source>
        <strain evidence="3 4">Rsa215</strain>
    </source>
</reference>
<protein>
    <recommendedName>
        <fullName evidence="5">Lipoprotein</fullName>
    </recommendedName>
</protein>
<dbReference type="AlphaFoldDB" id="A0A0G3WJU2"/>
<feature type="compositionally biased region" description="Polar residues" evidence="1">
    <location>
        <begin position="137"/>
        <end position="153"/>
    </location>
</feature>
<evidence type="ECO:0008006" key="5">
    <source>
        <dbReference type="Google" id="ProtNLM"/>
    </source>
</evidence>
<dbReference type="Proteomes" id="UP000035337">
    <property type="component" value="Chromosome"/>
</dbReference>
<name>A0A0G3WJU2_9BACT</name>
<organism evidence="3 4">
    <name type="scientific">Endomicrobium proavitum</name>
    <dbReference type="NCBI Taxonomy" id="1408281"/>
    <lineage>
        <taxon>Bacteria</taxon>
        <taxon>Pseudomonadati</taxon>
        <taxon>Elusimicrobiota</taxon>
        <taxon>Endomicrobiia</taxon>
        <taxon>Endomicrobiales</taxon>
        <taxon>Endomicrobiaceae</taxon>
        <taxon>Endomicrobium</taxon>
    </lineage>
</organism>
<keyword evidence="4" id="KW-1185">Reference proteome</keyword>
<dbReference type="EMBL" id="CP009498">
    <property type="protein sequence ID" value="AKL98563.1"/>
    <property type="molecule type" value="Genomic_DNA"/>
</dbReference>
<accession>A0A0G3WJU2</accession>
<evidence type="ECO:0000256" key="1">
    <source>
        <dbReference type="SAM" id="MobiDB-lite"/>
    </source>
</evidence>
<gene>
    <name evidence="3" type="ORF">Epro_1184</name>
</gene>